<dbReference type="STRING" id="38302.SAMN04488535_1148"/>
<evidence type="ECO:0000259" key="6">
    <source>
        <dbReference type="Pfam" id="PF02709"/>
    </source>
</evidence>
<dbReference type="EMBL" id="LT629700">
    <property type="protein sequence ID" value="SDL89235.1"/>
    <property type="molecule type" value="Genomic_DNA"/>
</dbReference>
<comment type="pathway">
    <text evidence="1">Cell wall biogenesis; cell wall polysaccharide biosynthesis.</text>
</comment>
<reference evidence="8" key="1">
    <citation type="submission" date="2016-10" db="EMBL/GenBank/DDBJ databases">
        <authorList>
            <person name="Varghese N."/>
            <person name="Submissions S."/>
        </authorList>
    </citation>
    <scope>NUCLEOTIDE SEQUENCE [LARGE SCALE GENOMIC DNA]</scope>
    <source>
        <strain evidence="8">DSM 20632</strain>
    </source>
</reference>
<dbReference type="SUPFAM" id="SSF53448">
    <property type="entry name" value="Nucleotide-diphospho-sugar transferases"/>
    <property type="match status" value="1"/>
</dbReference>
<protein>
    <submittedName>
        <fullName evidence="7">Glycosyltransferase, GT2 family</fullName>
    </submittedName>
</protein>
<comment type="similarity">
    <text evidence="2">Belongs to the glycosyltransferase 2 family.</text>
</comment>
<evidence type="ECO:0000313" key="8">
    <source>
        <dbReference type="Proteomes" id="UP000199350"/>
    </source>
</evidence>
<dbReference type="PANTHER" id="PTHR43179:SF12">
    <property type="entry name" value="GALACTOFURANOSYLTRANSFERASE GLFT2"/>
    <property type="match status" value="1"/>
</dbReference>
<evidence type="ECO:0000256" key="3">
    <source>
        <dbReference type="ARBA" id="ARBA00022676"/>
    </source>
</evidence>
<dbReference type="RefSeq" id="WP_092149887.1">
    <property type="nucleotide sequence ID" value="NZ_LT629700.1"/>
</dbReference>
<name>A0A1G9NTB2_9CORY</name>
<feature type="domain" description="Glycosyltransferase 2-like" evidence="5">
    <location>
        <begin position="6"/>
        <end position="138"/>
    </location>
</feature>
<keyword evidence="3" id="KW-0328">Glycosyltransferase</keyword>
<evidence type="ECO:0000256" key="2">
    <source>
        <dbReference type="ARBA" id="ARBA00006739"/>
    </source>
</evidence>
<evidence type="ECO:0000313" key="7">
    <source>
        <dbReference type="EMBL" id="SDL89235.1"/>
    </source>
</evidence>
<dbReference type="PANTHER" id="PTHR43179">
    <property type="entry name" value="RHAMNOSYLTRANSFERASE WBBL"/>
    <property type="match status" value="1"/>
</dbReference>
<dbReference type="GO" id="GO:0016757">
    <property type="term" value="F:glycosyltransferase activity"/>
    <property type="evidence" value="ECO:0007669"/>
    <property type="project" value="UniProtKB-KW"/>
</dbReference>
<dbReference type="InterPro" id="IPR029044">
    <property type="entry name" value="Nucleotide-diphossugar_trans"/>
</dbReference>
<keyword evidence="8" id="KW-1185">Reference proteome</keyword>
<dbReference type="InterPro" id="IPR027791">
    <property type="entry name" value="Galactosyl_T_C"/>
</dbReference>
<gene>
    <name evidence="7" type="ORF">SAMN04488535_1148</name>
</gene>
<accession>A0A1G9NTB2</accession>
<dbReference type="InterPro" id="IPR001173">
    <property type="entry name" value="Glyco_trans_2-like"/>
</dbReference>
<sequence length="377" mass="40840">MWPDVSVIIPYYDNPAGLARVLAAVRAQDYQGRVEVIVADDGSPTPPEREPLLARALGGVTVVRQDDRGFRAAAARNLGASAATGEVLAFLDGDTVPEPGYLTAAVAHVQRDRRAVVVGARRTGPQGREPQWLVDAWRTTGNLARADSTSWRYVISAVLTCSANFFRHVGGFDGDFVGYGGEDWEFGWRAWNAGARLVHEPAALAHHPQEDFGARHDNPHDEARVKNAETLALARRITHPIARPAGVVFATADVAVTVPGFPDPGALEAVIASWLRIDARVYAPAAAELFAADPRVAAGAPRGERIRVSLRAPWALRDADAFYRRATDRHLHLADGTQIATSRALALTEPRTQVSGAWLGLEKVEGPQRLERLFAGW</sequence>
<proteinExistence type="inferred from homology"/>
<dbReference type="Gene3D" id="3.90.550.10">
    <property type="entry name" value="Spore Coat Polysaccharide Biosynthesis Protein SpsA, Chain A"/>
    <property type="match status" value="1"/>
</dbReference>
<dbReference type="OrthoDB" id="4120491at2"/>
<organism evidence="7 8">
    <name type="scientific">Corynebacterium mycetoides</name>
    <dbReference type="NCBI Taxonomy" id="38302"/>
    <lineage>
        <taxon>Bacteria</taxon>
        <taxon>Bacillati</taxon>
        <taxon>Actinomycetota</taxon>
        <taxon>Actinomycetes</taxon>
        <taxon>Mycobacteriales</taxon>
        <taxon>Corynebacteriaceae</taxon>
        <taxon>Corynebacterium</taxon>
    </lineage>
</organism>
<evidence type="ECO:0000256" key="4">
    <source>
        <dbReference type="ARBA" id="ARBA00022679"/>
    </source>
</evidence>
<dbReference type="AlphaFoldDB" id="A0A1G9NTB2"/>
<keyword evidence="4 7" id="KW-0808">Transferase</keyword>
<dbReference type="Pfam" id="PF00535">
    <property type="entry name" value="Glycos_transf_2"/>
    <property type="match status" value="1"/>
</dbReference>
<feature type="domain" description="Galactosyltransferase C-terminal" evidence="6">
    <location>
        <begin position="154"/>
        <end position="198"/>
    </location>
</feature>
<dbReference type="Proteomes" id="UP000199350">
    <property type="component" value="Chromosome I"/>
</dbReference>
<dbReference type="Pfam" id="PF02709">
    <property type="entry name" value="Glyco_transf_7C"/>
    <property type="match status" value="1"/>
</dbReference>
<evidence type="ECO:0000259" key="5">
    <source>
        <dbReference type="Pfam" id="PF00535"/>
    </source>
</evidence>
<evidence type="ECO:0000256" key="1">
    <source>
        <dbReference type="ARBA" id="ARBA00004776"/>
    </source>
</evidence>